<evidence type="ECO:0000256" key="1">
    <source>
        <dbReference type="SAM" id="Coils"/>
    </source>
</evidence>
<dbReference type="OrthoDB" id="5998831at2"/>
<name>A0A373FLU4_COMTE</name>
<evidence type="ECO:0000313" key="3">
    <source>
        <dbReference type="EMBL" id="RGE45106.1"/>
    </source>
</evidence>
<accession>A0A373FLU4</accession>
<feature type="region of interest" description="Disordered" evidence="2">
    <location>
        <begin position="179"/>
        <end position="245"/>
    </location>
</feature>
<evidence type="ECO:0000256" key="2">
    <source>
        <dbReference type="SAM" id="MobiDB-lite"/>
    </source>
</evidence>
<gene>
    <name evidence="3" type="ORF">DZC30_10720</name>
</gene>
<dbReference type="Proteomes" id="UP000261948">
    <property type="component" value="Unassembled WGS sequence"/>
</dbReference>
<dbReference type="InterPro" id="IPR018648">
    <property type="entry name" value="DUF2076"/>
</dbReference>
<organism evidence="3 4">
    <name type="scientific">Comamonas testosteroni</name>
    <name type="common">Pseudomonas testosteroni</name>
    <dbReference type="NCBI Taxonomy" id="285"/>
    <lineage>
        <taxon>Bacteria</taxon>
        <taxon>Pseudomonadati</taxon>
        <taxon>Pseudomonadota</taxon>
        <taxon>Betaproteobacteria</taxon>
        <taxon>Burkholderiales</taxon>
        <taxon>Comamonadaceae</taxon>
        <taxon>Comamonas</taxon>
    </lineage>
</organism>
<feature type="compositionally biased region" description="Low complexity" evidence="2">
    <location>
        <begin position="195"/>
        <end position="209"/>
    </location>
</feature>
<dbReference type="AlphaFoldDB" id="A0A373FLU4"/>
<feature type="compositionally biased region" description="Acidic residues" evidence="2">
    <location>
        <begin position="232"/>
        <end position="245"/>
    </location>
</feature>
<feature type="compositionally biased region" description="Low complexity" evidence="2">
    <location>
        <begin position="104"/>
        <end position="120"/>
    </location>
</feature>
<sequence length="245" mass="25276">MTNQEQQLLQELFQRLSQTRGAPKDAQAEALVREGLAATPDAAYWLAQRTLLLENALQQAQQQIAQLQQELEQARQASSANGASSFLSGGLGTQFGRAPEPSYQAPAPAPVQAAQPAQPASGWRDRFFGGRPATPAYAPAAPAAPSAAGSFLGTAAASAAGVAGGMFLANGLSNLLGGHHDAQSQHSNSLMDQNAASDSSSHAGSSGDHSGIDQMAQDVGRDSVGQHSASSDWDDGGDFFDDDFA</sequence>
<comment type="caution">
    <text evidence="3">The sequence shown here is derived from an EMBL/GenBank/DDBJ whole genome shotgun (WGS) entry which is preliminary data.</text>
</comment>
<evidence type="ECO:0000313" key="4">
    <source>
        <dbReference type="Proteomes" id="UP000261948"/>
    </source>
</evidence>
<dbReference type="Pfam" id="PF09849">
    <property type="entry name" value="DUF2076"/>
    <property type="match status" value="1"/>
</dbReference>
<keyword evidence="4" id="KW-1185">Reference proteome</keyword>
<protein>
    <submittedName>
        <fullName evidence="3">DUF2076 family protein</fullName>
    </submittedName>
</protein>
<feature type="coiled-coil region" evidence="1">
    <location>
        <begin position="50"/>
        <end position="77"/>
    </location>
</feature>
<reference evidence="3 4" key="1">
    <citation type="submission" date="2018-08" db="EMBL/GenBank/DDBJ databases">
        <title>Comamonas testosteroni strain SWCO2.</title>
        <authorList>
            <person name="Jiang N."/>
            <person name="Zhang X.Z."/>
        </authorList>
    </citation>
    <scope>NUCLEOTIDE SEQUENCE [LARGE SCALE GENOMIC DNA]</scope>
    <source>
        <strain evidence="3 4">SWCO2</strain>
    </source>
</reference>
<feature type="compositionally biased region" description="Polar residues" evidence="2">
    <location>
        <begin position="184"/>
        <end position="194"/>
    </location>
</feature>
<proteinExistence type="predicted"/>
<keyword evidence="1" id="KW-0175">Coiled coil</keyword>
<feature type="region of interest" description="Disordered" evidence="2">
    <location>
        <begin position="89"/>
        <end position="130"/>
    </location>
</feature>
<dbReference type="EMBL" id="QURR01000011">
    <property type="protein sequence ID" value="RGE45106.1"/>
    <property type="molecule type" value="Genomic_DNA"/>
</dbReference>